<sequence>MAVQADSERDSWSETASRDPDPPPKRILCIDGGGILGTCPAAFLAKLEDDLDAPIGRYFDLIAGTSTGGILAIGLALGLPAKELRDLYVERGPVIFGQTGRTAATRWIQRRVAFARQFVCPKHDAKVLRRELEDVLGDRRIGDAHTRLLVPAWDPEYRSVYIFKTAHHERLKNDYKQPAIEAAMATAMAPTYFARHRTADNVGLLDGGVWANNPIALAVVEAITMLGWPARSLRILSLGCGDEVYRLPEAPGFIGLGFDAVKLFMSGQSRGALGMAKLLTGDQYERKAIFRYSPTMSKGDFGMDDTSQIGRLRGMGAAAARHAQPELEPIFFAAPTAKFLPCHQLEKPR</sequence>
<dbReference type="PANTHER" id="PTHR24185:SF1">
    <property type="entry name" value="CALCIUM-INDEPENDENT PHOSPHOLIPASE A2-GAMMA"/>
    <property type="match status" value="1"/>
</dbReference>
<dbReference type="InterPro" id="IPR016035">
    <property type="entry name" value="Acyl_Trfase/lysoPLipase"/>
</dbReference>
<name>A0A8B2NNU2_9HYPH</name>
<keyword evidence="3 4" id="KW-0443">Lipid metabolism</keyword>
<keyword evidence="8" id="KW-1185">Reference proteome</keyword>
<dbReference type="Gene3D" id="3.40.1090.10">
    <property type="entry name" value="Cytosolic phospholipase A2 catalytic domain"/>
    <property type="match status" value="1"/>
</dbReference>
<evidence type="ECO:0000256" key="4">
    <source>
        <dbReference type="PROSITE-ProRule" id="PRU01161"/>
    </source>
</evidence>
<feature type="short sequence motif" description="GXGXXG" evidence="4">
    <location>
        <begin position="32"/>
        <end position="37"/>
    </location>
</feature>
<dbReference type="PANTHER" id="PTHR24185">
    <property type="entry name" value="CALCIUM-INDEPENDENT PHOSPHOLIPASE A2-GAMMA"/>
    <property type="match status" value="1"/>
</dbReference>
<dbReference type="NCBIfam" id="NF041079">
    <property type="entry name" value="CBASS_lipase"/>
    <property type="match status" value="1"/>
</dbReference>
<comment type="caution">
    <text evidence="7">The sequence shown here is derived from an EMBL/GenBank/DDBJ whole genome shotgun (WGS) entry which is preliminary data.</text>
</comment>
<dbReference type="GO" id="GO:0006631">
    <property type="term" value="P:fatty acid metabolic process"/>
    <property type="evidence" value="ECO:0007669"/>
    <property type="project" value="TreeGrafter"/>
</dbReference>
<feature type="domain" description="PNPLA" evidence="6">
    <location>
        <begin position="28"/>
        <end position="219"/>
    </location>
</feature>
<dbReference type="Proteomes" id="UP000249590">
    <property type="component" value="Unassembled WGS sequence"/>
</dbReference>
<organism evidence="7 8">
    <name type="scientific">Acuticoccus sediminis</name>
    <dbReference type="NCBI Taxonomy" id="2184697"/>
    <lineage>
        <taxon>Bacteria</taxon>
        <taxon>Pseudomonadati</taxon>
        <taxon>Pseudomonadota</taxon>
        <taxon>Alphaproteobacteria</taxon>
        <taxon>Hyphomicrobiales</taxon>
        <taxon>Amorphaceae</taxon>
        <taxon>Acuticoccus</taxon>
    </lineage>
</organism>
<feature type="region of interest" description="Disordered" evidence="5">
    <location>
        <begin position="1"/>
        <end position="24"/>
    </location>
</feature>
<evidence type="ECO:0000256" key="3">
    <source>
        <dbReference type="ARBA" id="ARBA00023098"/>
    </source>
</evidence>
<dbReference type="EMBL" id="QHHQ01000014">
    <property type="protein sequence ID" value="RAH96249.1"/>
    <property type="molecule type" value="Genomic_DNA"/>
</dbReference>
<dbReference type="GO" id="GO:0004620">
    <property type="term" value="F:phospholipase activity"/>
    <property type="evidence" value="ECO:0007669"/>
    <property type="project" value="TreeGrafter"/>
</dbReference>
<evidence type="ECO:0000256" key="1">
    <source>
        <dbReference type="ARBA" id="ARBA00022801"/>
    </source>
</evidence>
<reference evidence="7 8" key="1">
    <citation type="submission" date="2018-05" db="EMBL/GenBank/DDBJ databases">
        <title>Acuticoccus sediminis sp. nov., isolated from deep-sea sediment of Indian Ocean.</title>
        <authorList>
            <person name="Liu X."/>
            <person name="Lai Q."/>
            <person name="Du Y."/>
            <person name="Sun F."/>
            <person name="Zhang X."/>
            <person name="Wang S."/>
            <person name="Shao Z."/>
        </authorList>
    </citation>
    <scope>NUCLEOTIDE SEQUENCE [LARGE SCALE GENOMIC DNA]</scope>
    <source>
        <strain evidence="7 8">PTG4-2</strain>
    </source>
</reference>
<dbReference type="AlphaFoldDB" id="A0A8B2NNU2"/>
<feature type="active site" description="Nucleophile" evidence="4">
    <location>
        <position position="66"/>
    </location>
</feature>
<dbReference type="SUPFAM" id="SSF52151">
    <property type="entry name" value="FabD/lysophospholipase-like"/>
    <property type="match status" value="1"/>
</dbReference>
<evidence type="ECO:0000256" key="5">
    <source>
        <dbReference type="SAM" id="MobiDB-lite"/>
    </source>
</evidence>
<protein>
    <submittedName>
        <fullName evidence="7">Patatin</fullName>
    </submittedName>
</protein>
<evidence type="ECO:0000256" key="2">
    <source>
        <dbReference type="ARBA" id="ARBA00022963"/>
    </source>
</evidence>
<dbReference type="RefSeq" id="WP_111352526.1">
    <property type="nucleotide sequence ID" value="NZ_QHHQ01000014.1"/>
</dbReference>
<feature type="short sequence motif" description="DGA/G" evidence="4">
    <location>
        <begin position="206"/>
        <end position="208"/>
    </location>
</feature>
<dbReference type="GO" id="GO:0016020">
    <property type="term" value="C:membrane"/>
    <property type="evidence" value="ECO:0007669"/>
    <property type="project" value="TreeGrafter"/>
</dbReference>
<feature type="active site" description="Proton acceptor" evidence="4">
    <location>
        <position position="206"/>
    </location>
</feature>
<dbReference type="CDD" id="cd07199">
    <property type="entry name" value="Pat17_PNPLA8_PNPLA9_like"/>
    <property type="match status" value="1"/>
</dbReference>
<dbReference type="PROSITE" id="PS51635">
    <property type="entry name" value="PNPLA"/>
    <property type="match status" value="1"/>
</dbReference>
<keyword evidence="2 4" id="KW-0442">Lipid degradation</keyword>
<evidence type="ECO:0000259" key="6">
    <source>
        <dbReference type="PROSITE" id="PS51635"/>
    </source>
</evidence>
<evidence type="ECO:0000313" key="8">
    <source>
        <dbReference type="Proteomes" id="UP000249590"/>
    </source>
</evidence>
<proteinExistence type="predicted"/>
<keyword evidence="1 4" id="KW-0378">Hydrolase</keyword>
<evidence type="ECO:0000313" key="7">
    <source>
        <dbReference type="EMBL" id="RAH96249.1"/>
    </source>
</evidence>
<gene>
    <name evidence="7" type="ORF">DLJ53_32605</name>
</gene>
<feature type="short sequence motif" description="GXSXG" evidence="4">
    <location>
        <begin position="64"/>
        <end position="68"/>
    </location>
</feature>
<dbReference type="OrthoDB" id="9807112at2"/>
<accession>A0A8B2NNU2</accession>
<dbReference type="GO" id="GO:0016042">
    <property type="term" value="P:lipid catabolic process"/>
    <property type="evidence" value="ECO:0007669"/>
    <property type="project" value="UniProtKB-UniRule"/>
</dbReference>
<dbReference type="InterPro" id="IPR002641">
    <property type="entry name" value="PNPLA_dom"/>
</dbReference>
<dbReference type="Pfam" id="PF01734">
    <property type="entry name" value="Patatin"/>
    <property type="match status" value="1"/>
</dbReference>